<keyword evidence="3" id="KW-1185">Reference proteome</keyword>
<feature type="coiled-coil region" evidence="1">
    <location>
        <begin position="142"/>
        <end position="202"/>
    </location>
</feature>
<dbReference type="Proteomes" id="UP001209878">
    <property type="component" value="Unassembled WGS sequence"/>
</dbReference>
<keyword evidence="1" id="KW-0175">Coiled coil</keyword>
<name>A0AAD9KRV0_RIDPI</name>
<comment type="caution">
    <text evidence="2">The sequence shown here is derived from an EMBL/GenBank/DDBJ whole genome shotgun (WGS) entry which is preliminary data.</text>
</comment>
<sequence length="203" mass="24119">MVLYILLFKLEEQLSSYKKKLDDLRKAKNITILKREREILEVNAPNMGVRRDSDVRVADLHRQLEHSERQKQEELQALRKKLQAEIDALKNQLAKEWTNLRCFLSCLFQQPGNSTNDDDRLSRLLQQLEEIRGDNSALVIENRGLQDQVHQLMMELSEKEALWCEREEQLNKKLNEQWGEKYAEWIAKVDNKMEELQKANEML</sequence>
<accession>A0AAD9KRV0</accession>
<evidence type="ECO:0000313" key="3">
    <source>
        <dbReference type="Proteomes" id="UP001209878"/>
    </source>
</evidence>
<dbReference type="EMBL" id="JAODUO010000668">
    <property type="protein sequence ID" value="KAK2176331.1"/>
    <property type="molecule type" value="Genomic_DNA"/>
</dbReference>
<protein>
    <submittedName>
        <fullName evidence="2">Uncharacterized protein</fullName>
    </submittedName>
</protein>
<proteinExistence type="predicted"/>
<evidence type="ECO:0000313" key="2">
    <source>
        <dbReference type="EMBL" id="KAK2176331.1"/>
    </source>
</evidence>
<dbReference type="AlphaFoldDB" id="A0AAD9KRV0"/>
<reference evidence="2" key="1">
    <citation type="journal article" date="2023" name="Mol. Biol. Evol.">
        <title>Third-Generation Sequencing Reveals the Adaptive Role of the Epigenome in Three Deep-Sea Polychaetes.</title>
        <authorList>
            <person name="Perez M."/>
            <person name="Aroh O."/>
            <person name="Sun Y."/>
            <person name="Lan Y."/>
            <person name="Juniper S.K."/>
            <person name="Young C.R."/>
            <person name="Angers B."/>
            <person name="Qian P.Y."/>
        </authorList>
    </citation>
    <scope>NUCLEOTIDE SEQUENCE</scope>
    <source>
        <strain evidence="2">R07B-5</strain>
    </source>
</reference>
<organism evidence="2 3">
    <name type="scientific">Ridgeia piscesae</name>
    <name type="common">Tubeworm</name>
    <dbReference type="NCBI Taxonomy" id="27915"/>
    <lineage>
        <taxon>Eukaryota</taxon>
        <taxon>Metazoa</taxon>
        <taxon>Spiralia</taxon>
        <taxon>Lophotrochozoa</taxon>
        <taxon>Annelida</taxon>
        <taxon>Polychaeta</taxon>
        <taxon>Sedentaria</taxon>
        <taxon>Canalipalpata</taxon>
        <taxon>Sabellida</taxon>
        <taxon>Siboglinidae</taxon>
        <taxon>Ridgeia</taxon>
    </lineage>
</organism>
<feature type="coiled-coil region" evidence="1">
    <location>
        <begin position="57"/>
        <end position="95"/>
    </location>
</feature>
<evidence type="ECO:0000256" key="1">
    <source>
        <dbReference type="SAM" id="Coils"/>
    </source>
</evidence>
<gene>
    <name evidence="2" type="ORF">NP493_668g00026</name>
</gene>